<dbReference type="GO" id="GO:0005385">
    <property type="term" value="F:zinc ion transmembrane transporter activity"/>
    <property type="evidence" value="ECO:0007669"/>
    <property type="project" value="InterPro"/>
</dbReference>
<dbReference type="InterPro" id="IPR045316">
    <property type="entry name" value="Msc2-like"/>
</dbReference>
<organism evidence="11">
    <name type="scientific">Aplanochytrium stocchinoi</name>
    <dbReference type="NCBI Taxonomy" id="215587"/>
    <lineage>
        <taxon>Eukaryota</taxon>
        <taxon>Sar</taxon>
        <taxon>Stramenopiles</taxon>
        <taxon>Bigyra</taxon>
        <taxon>Labyrinthulomycetes</taxon>
        <taxon>Thraustochytrida</taxon>
        <taxon>Thraustochytriidae</taxon>
        <taxon>Aplanochytrium</taxon>
    </lineage>
</organism>
<dbReference type="AlphaFoldDB" id="A0A7S3LHX4"/>
<dbReference type="SUPFAM" id="SSF161111">
    <property type="entry name" value="Cation efflux protein transmembrane domain-like"/>
    <property type="match status" value="1"/>
</dbReference>
<reference evidence="11" key="1">
    <citation type="submission" date="2021-01" db="EMBL/GenBank/DDBJ databases">
        <authorList>
            <person name="Corre E."/>
            <person name="Pelletier E."/>
            <person name="Niang G."/>
            <person name="Scheremetjew M."/>
            <person name="Finn R."/>
            <person name="Kale V."/>
            <person name="Holt S."/>
            <person name="Cochrane G."/>
            <person name="Meng A."/>
            <person name="Brown T."/>
            <person name="Cohen L."/>
        </authorList>
    </citation>
    <scope>NUCLEOTIDE SEQUENCE</scope>
    <source>
        <strain evidence="11">GSBS06</strain>
    </source>
</reference>
<keyword evidence="4 9" id="KW-0812">Transmembrane</keyword>
<evidence type="ECO:0000256" key="5">
    <source>
        <dbReference type="ARBA" id="ARBA00022989"/>
    </source>
</evidence>
<protein>
    <recommendedName>
        <fullName evidence="10">Cation efflux protein transmembrane domain-containing protein</fullName>
    </recommendedName>
</protein>
<feature type="transmembrane region" description="Helical" evidence="9">
    <location>
        <begin position="52"/>
        <end position="72"/>
    </location>
</feature>
<dbReference type="InterPro" id="IPR002524">
    <property type="entry name" value="Cation_efflux"/>
</dbReference>
<feature type="transmembrane region" description="Helical" evidence="9">
    <location>
        <begin position="93"/>
        <end position="110"/>
    </location>
</feature>
<feature type="transmembrane region" description="Helical" evidence="9">
    <location>
        <begin position="614"/>
        <end position="635"/>
    </location>
</feature>
<dbReference type="PANTHER" id="PTHR45755">
    <property type="match status" value="1"/>
</dbReference>
<evidence type="ECO:0000256" key="9">
    <source>
        <dbReference type="SAM" id="Phobius"/>
    </source>
</evidence>
<keyword evidence="7 9" id="KW-0472">Membrane</keyword>
<feature type="transmembrane region" description="Helical" evidence="9">
    <location>
        <begin position="157"/>
        <end position="173"/>
    </location>
</feature>
<feature type="transmembrane region" description="Helical" evidence="9">
    <location>
        <begin position="230"/>
        <end position="250"/>
    </location>
</feature>
<feature type="transmembrane region" description="Helical" evidence="9">
    <location>
        <begin position="641"/>
        <end position="663"/>
    </location>
</feature>
<accession>A0A7S3LHX4</accession>
<feature type="transmembrane region" description="Helical" evidence="9">
    <location>
        <begin position="330"/>
        <end position="351"/>
    </location>
</feature>
<dbReference type="PANTHER" id="PTHR45755:SF4">
    <property type="entry name" value="ZINC TRANSPORTER 7"/>
    <property type="match status" value="1"/>
</dbReference>
<feature type="transmembrane region" description="Helical" evidence="9">
    <location>
        <begin position="116"/>
        <end position="137"/>
    </location>
</feature>
<feature type="transmembrane region" description="Helical" evidence="9">
    <location>
        <begin position="533"/>
        <end position="551"/>
    </location>
</feature>
<feature type="transmembrane region" description="Helical" evidence="9">
    <location>
        <begin position="296"/>
        <end position="318"/>
    </location>
</feature>
<dbReference type="Pfam" id="PF01545">
    <property type="entry name" value="Cation_efflux"/>
    <property type="match status" value="1"/>
</dbReference>
<comment type="similarity">
    <text evidence="2">Belongs to the cation diffusion facilitator (CDF) transporter (TC 2.A.4) family. SLC30A subfamily.</text>
</comment>
<feature type="compositionally biased region" description="Basic residues" evidence="8">
    <location>
        <begin position="587"/>
        <end position="605"/>
    </location>
</feature>
<feature type="transmembrane region" description="Helical" evidence="9">
    <location>
        <begin position="462"/>
        <end position="480"/>
    </location>
</feature>
<keyword evidence="3" id="KW-0813">Transport</keyword>
<dbReference type="GO" id="GO:0006882">
    <property type="term" value="P:intracellular zinc ion homeostasis"/>
    <property type="evidence" value="ECO:0007669"/>
    <property type="project" value="InterPro"/>
</dbReference>
<dbReference type="GO" id="GO:0005794">
    <property type="term" value="C:Golgi apparatus"/>
    <property type="evidence" value="ECO:0007669"/>
    <property type="project" value="TreeGrafter"/>
</dbReference>
<evidence type="ECO:0000256" key="3">
    <source>
        <dbReference type="ARBA" id="ARBA00022448"/>
    </source>
</evidence>
<proteinExistence type="inferred from homology"/>
<evidence type="ECO:0000256" key="4">
    <source>
        <dbReference type="ARBA" id="ARBA00022692"/>
    </source>
</evidence>
<dbReference type="Gene3D" id="1.20.1510.10">
    <property type="entry name" value="Cation efflux protein transmembrane domain"/>
    <property type="match status" value="1"/>
</dbReference>
<dbReference type="EMBL" id="HBIN01002361">
    <property type="protein sequence ID" value="CAE0431203.1"/>
    <property type="molecule type" value="Transcribed_RNA"/>
</dbReference>
<feature type="compositionally biased region" description="Basic and acidic residues" evidence="8">
    <location>
        <begin position="561"/>
        <end position="572"/>
    </location>
</feature>
<evidence type="ECO:0000256" key="6">
    <source>
        <dbReference type="ARBA" id="ARBA00023065"/>
    </source>
</evidence>
<feature type="domain" description="Cation efflux protein transmembrane" evidence="10">
    <location>
        <begin position="430"/>
        <end position="671"/>
    </location>
</feature>
<evidence type="ECO:0000256" key="7">
    <source>
        <dbReference type="ARBA" id="ARBA00023136"/>
    </source>
</evidence>
<comment type="subcellular location">
    <subcellularLocation>
        <location evidence="1">Membrane</location>
        <topology evidence="1">Multi-pass membrane protein</topology>
    </subcellularLocation>
</comment>
<keyword evidence="6" id="KW-0406">Ion transport</keyword>
<dbReference type="NCBIfam" id="TIGR01297">
    <property type="entry name" value="CDF"/>
    <property type="match status" value="1"/>
</dbReference>
<feature type="transmembrane region" description="Helical" evidence="9">
    <location>
        <begin position="262"/>
        <end position="284"/>
    </location>
</feature>
<keyword evidence="5 9" id="KW-1133">Transmembrane helix</keyword>
<sequence length="762" mass="84260">MKLHSEETPQLRLPLHLKKTKGTSTSHYAVYLFCKCLRTLGLFYAASLLRHLPVIVFAFLVLLFAGVLSMALQKPWNNKLESIRNPRQIWIRVGINGGFYGLVFILWAKGLQECGALRTIILEYSSLCVASFFSLLYSRKNGDNASASSTNSLQFKGDLIIGFGYFFLLYHHYEESDSDEISNEQSEVLDELGLVWGIILLLCSSLLSAVRERFAGKIAKEVGGLKQLNALSLSGAALVIFPLVVLDFLGEAVIGADYDYSVLSIATLSLTLLVALFVVVLDFYTEAVAVGKIESGLANILSLSTTFLFATFLLRSGSHSFIAGHMDHEMTWIGITLSFLFSLIGMVIPVLEKIEKTDLVKASSPAGTGRTRGVGIKLVRQLMNIVRSTGIPCSNYCVKDKYSGFSRKKFINGSRKMLRQILSSSDSRKIFIFLCINLTFMFVEFAVGFWTNSLGLISDAGHMFFDCAALFVGLFAAYIARWKADSEYTYGYGRFEVISGFINGIFLIFIAIFVVTESIERLSEPPELSTNGLLVTSIGGFFVNMVGLVFFHEHAHGGHESHEDNCDHEHVQSHHGHSHGHDDHGHAHQAHRAQAHHGHAHHGHSHGNDNMKGVFLHVLADLLGSVGVVISSLLIEYRGWYIADPICSLMISVLIFLSVLPLIKSTTEVLLLKTPDNLIPAVNSCLNKIAALDGVKSVQEPHLWRHSSNLLVMSLHIVVTEEANESEILLHARQLTLEIDANVKSVIQVCTSSIYEKIELNP</sequence>
<dbReference type="InterPro" id="IPR027469">
    <property type="entry name" value="Cation_efflux_TMD_sf"/>
</dbReference>
<evidence type="ECO:0000256" key="2">
    <source>
        <dbReference type="ARBA" id="ARBA00008873"/>
    </source>
</evidence>
<name>A0A7S3LHX4_9STRA</name>
<gene>
    <name evidence="11" type="ORF">ASTO00021_LOCUS1543</name>
</gene>
<feature type="transmembrane region" description="Helical" evidence="9">
    <location>
        <begin position="430"/>
        <end position="450"/>
    </location>
</feature>
<feature type="transmembrane region" description="Helical" evidence="9">
    <location>
        <begin position="492"/>
        <end position="513"/>
    </location>
</feature>
<evidence type="ECO:0000259" key="10">
    <source>
        <dbReference type="Pfam" id="PF01545"/>
    </source>
</evidence>
<feature type="region of interest" description="Disordered" evidence="8">
    <location>
        <begin position="561"/>
        <end position="606"/>
    </location>
</feature>
<dbReference type="GO" id="GO:0016020">
    <property type="term" value="C:membrane"/>
    <property type="evidence" value="ECO:0007669"/>
    <property type="project" value="UniProtKB-SubCell"/>
</dbReference>
<dbReference type="InterPro" id="IPR058533">
    <property type="entry name" value="Cation_efflux_TM"/>
</dbReference>
<feature type="transmembrane region" description="Helical" evidence="9">
    <location>
        <begin position="193"/>
        <end position="210"/>
    </location>
</feature>
<evidence type="ECO:0000313" key="11">
    <source>
        <dbReference type="EMBL" id="CAE0431203.1"/>
    </source>
</evidence>
<evidence type="ECO:0000256" key="8">
    <source>
        <dbReference type="SAM" id="MobiDB-lite"/>
    </source>
</evidence>
<evidence type="ECO:0000256" key="1">
    <source>
        <dbReference type="ARBA" id="ARBA00004141"/>
    </source>
</evidence>